<dbReference type="OrthoDB" id="6781282at2759"/>
<gene>
    <name evidence="2" type="ORF">DGAL_LOCUS11682</name>
</gene>
<proteinExistence type="predicted"/>
<evidence type="ECO:0008006" key="4">
    <source>
        <dbReference type="Google" id="ProtNLM"/>
    </source>
</evidence>
<comment type="caution">
    <text evidence="2">The sequence shown here is derived from an EMBL/GenBank/DDBJ whole genome shotgun (WGS) entry which is preliminary data.</text>
</comment>
<keyword evidence="3" id="KW-1185">Reference proteome</keyword>
<name>A0A8J2RW54_9CRUS</name>
<dbReference type="Proteomes" id="UP000789390">
    <property type="component" value="Unassembled WGS sequence"/>
</dbReference>
<organism evidence="2 3">
    <name type="scientific">Daphnia galeata</name>
    <dbReference type="NCBI Taxonomy" id="27404"/>
    <lineage>
        <taxon>Eukaryota</taxon>
        <taxon>Metazoa</taxon>
        <taxon>Ecdysozoa</taxon>
        <taxon>Arthropoda</taxon>
        <taxon>Crustacea</taxon>
        <taxon>Branchiopoda</taxon>
        <taxon>Diplostraca</taxon>
        <taxon>Cladocera</taxon>
        <taxon>Anomopoda</taxon>
        <taxon>Daphniidae</taxon>
        <taxon>Daphnia</taxon>
    </lineage>
</organism>
<protein>
    <recommendedName>
        <fullName evidence="4">Reverse transcriptase zinc-binding domain-containing protein</fullName>
    </recommendedName>
</protein>
<evidence type="ECO:0000313" key="2">
    <source>
        <dbReference type="EMBL" id="CAH0108311.1"/>
    </source>
</evidence>
<sequence>MVGEFFLLCSASCVPVFPSWPPWLGCSDPVPIDEFFELLPQTEHTLRIYTASDALWTNPSTRHCCLVSANHSGIVGFENGPLLNLCTKNQATQMVINFALSLASHALRKYGRVEIISSTLSSFCFSLPGMKLSRLQSSGVAVFAPIYDKVSFLFCSDITLPPGLRVASAGCQIVGSQYSSLFSGLRSIEVSTKSAAKKEAHLLVQSFKPREWVCSSKGSITRAFFPTPESHGRITDMDLSYPITQILSGNSFLNVHQHRFKFKTSPHCSCSDIPESVSHFLFECPNFANLRHSFPSISLTTTGVWPPSLSLILPTSLAGYEVLHIFYQTTQWPSGLLIINS</sequence>
<accession>A0A8J2RW54</accession>
<evidence type="ECO:0000313" key="3">
    <source>
        <dbReference type="Proteomes" id="UP000789390"/>
    </source>
</evidence>
<dbReference type="AlphaFoldDB" id="A0A8J2RW54"/>
<reference evidence="2" key="1">
    <citation type="submission" date="2021-11" db="EMBL/GenBank/DDBJ databases">
        <authorList>
            <person name="Schell T."/>
        </authorList>
    </citation>
    <scope>NUCLEOTIDE SEQUENCE</scope>
    <source>
        <strain evidence="2">M5</strain>
    </source>
</reference>
<dbReference type="EMBL" id="CAKKLH010000282">
    <property type="protein sequence ID" value="CAH0108311.1"/>
    <property type="molecule type" value="Genomic_DNA"/>
</dbReference>
<evidence type="ECO:0000256" key="1">
    <source>
        <dbReference type="SAM" id="SignalP"/>
    </source>
</evidence>
<keyword evidence="1" id="KW-0732">Signal</keyword>
<feature type="signal peptide" evidence="1">
    <location>
        <begin position="1"/>
        <end position="18"/>
    </location>
</feature>
<feature type="chain" id="PRO_5035320422" description="Reverse transcriptase zinc-binding domain-containing protein" evidence="1">
    <location>
        <begin position="19"/>
        <end position="341"/>
    </location>
</feature>